<evidence type="ECO:0000313" key="2">
    <source>
        <dbReference type="Proteomes" id="UP000182229"/>
    </source>
</evidence>
<reference evidence="1 2" key="2">
    <citation type="submission" date="2016-12" db="EMBL/GenBank/DDBJ databases">
        <title>Draft Genome Sequence of Cystobacter ferrugineus Strain Cbfe23.</title>
        <authorList>
            <person name="Akbar S."/>
            <person name="Dowd S.E."/>
            <person name="Stevens D.C."/>
        </authorList>
    </citation>
    <scope>NUCLEOTIDE SEQUENCE [LARGE SCALE GENOMIC DNA]</scope>
    <source>
        <strain evidence="1 2">Cbfe23</strain>
    </source>
</reference>
<gene>
    <name evidence="1" type="ORF">BON30_30680</name>
</gene>
<dbReference type="EMBL" id="MPIN01000009">
    <property type="protein sequence ID" value="OJH36867.1"/>
    <property type="molecule type" value="Genomic_DNA"/>
</dbReference>
<dbReference type="Proteomes" id="UP000182229">
    <property type="component" value="Unassembled WGS sequence"/>
</dbReference>
<dbReference type="AlphaFoldDB" id="A0A1L9B3M4"/>
<organism evidence="1 2">
    <name type="scientific">Cystobacter ferrugineus</name>
    <dbReference type="NCBI Taxonomy" id="83449"/>
    <lineage>
        <taxon>Bacteria</taxon>
        <taxon>Pseudomonadati</taxon>
        <taxon>Myxococcota</taxon>
        <taxon>Myxococcia</taxon>
        <taxon>Myxococcales</taxon>
        <taxon>Cystobacterineae</taxon>
        <taxon>Archangiaceae</taxon>
        <taxon>Cystobacter</taxon>
    </lineage>
</organism>
<comment type="caution">
    <text evidence="1">The sequence shown here is derived from an EMBL/GenBank/DDBJ whole genome shotgun (WGS) entry which is preliminary data.</text>
</comment>
<proteinExistence type="predicted"/>
<sequence>MVVAAPQWARAEPLCDQNWDGANLIVQIGERKKDDTPLEPYDPKQPMKPYEFAGARYHLGQKGKVYRAVGKFQNREEGDAAWKHVYSEMTHLYTGAYPPFLTNPGAYLVTDLATCKINRKNPIIDPASWIMEKDNVLLVGAQTECKKGQFTKTITVVSCDGMKNLMTDSVKVPCDMGRVNSCIYPVVPGVVAFEHSYSAPAQGTQVRLRVYDIARKKRLHSIDAGHDGGPETELMSVQDIDEDGIPEIVRTVAGTGERTSVLKWSKGKFSEVKAP</sequence>
<name>A0A1L9B3M4_9BACT</name>
<keyword evidence="2" id="KW-1185">Reference proteome</keyword>
<accession>A0A1L9B3M4</accession>
<reference evidence="2" key="1">
    <citation type="submission" date="2016-11" db="EMBL/GenBank/DDBJ databases">
        <authorList>
            <person name="Shukria A."/>
            <person name="Stevens D.C."/>
        </authorList>
    </citation>
    <scope>NUCLEOTIDE SEQUENCE [LARGE SCALE GENOMIC DNA]</scope>
    <source>
        <strain evidence="2">Cbfe23</strain>
    </source>
</reference>
<protein>
    <submittedName>
        <fullName evidence="1">Uncharacterized protein</fullName>
    </submittedName>
</protein>
<dbReference type="STRING" id="83449.BON30_30680"/>
<evidence type="ECO:0000313" key="1">
    <source>
        <dbReference type="EMBL" id="OJH36867.1"/>
    </source>
</evidence>